<accession>A0A077WXU9</accession>
<dbReference type="EMBL" id="LK023357">
    <property type="protein sequence ID" value="CDS12014.1"/>
    <property type="molecule type" value="Genomic_DNA"/>
</dbReference>
<feature type="compositionally biased region" description="Basic and acidic residues" evidence="8">
    <location>
        <begin position="282"/>
        <end position="297"/>
    </location>
</feature>
<dbReference type="GO" id="GO:0005634">
    <property type="term" value="C:nucleus"/>
    <property type="evidence" value="ECO:0007669"/>
    <property type="project" value="UniProtKB-SubCell"/>
</dbReference>
<evidence type="ECO:0000256" key="2">
    <source>
        <dbReference type="ARBA" id="ARBA00006403"/>
    </source>
</evidence>
<evidence type="ECO:0000256" key="5">
    <source>
        <dbReference type="ARBA" id="ARBA00023163"/>
    </source>
</evidence>
<dbReference type="GO" id="GO:0003700">
    <property type="term" value="F:DNA-binding transcription factor activity"/>
    <property type="evidence" value="ECO:0007669"/>
    <property type="project" value="InterPro"/>
</dbReference>
<evidence type="ECO:0000259" key="9">
    <source>
        <dbReference type="SMART" id="SM00415"/>
    </source>
</evidence>
<dbReference type="SUPFAM" id="SSF46785">
    <property type="entry name" value="Winged helix' DNA-binding domain"/>
    <property type="match status" value="1"/>
</dbReference>
<evidence type="ECO:0000256" key="4">
    <source>
        <dbReference type="ARBA" id="ARBA00023125"/>
    </source>
</evidence>
<evidence type="ECO:0000313" key="10">
    <source>
        <dbReference type="EMBL" id="CDS12014.1"/>
    </source>
</evidence>
<evidence type="ECO:0000256" key="1">
    <source>
        <dbReference type="ARBA" id="ARBA00004123"/>
    </source>
</evidence>
<dbReference type="PANTHER" id="PTHR10015:SF427">
    <property type="entry name" value="HEAT SHOCK FACTOR PROTEIN"/>
    <property type="match status" value="1"/>
</dbReference>
<name>A0A077WXU9_9FUNG</name>
<dbReference type="PRINTS" id="PR00056">
    <property type="entry name" value="HSFDOMAIN"/>
</dbReference>
<organism evidence="10">
    <name type="scientific">Lichtheimia ramosa</name>
    <dbReference type="NCBI Taxonomy" id="688394"/>
    <lineage>
        <taxon>Eukaryota</taxon>
        <taxon>Fungi</taxon>
        <taxon>Fungi incertae sedis</taxon>
        <taxon>Mucoromycota</taxon>
        <taxon>Mucoromycotina</taxon>
        <taxon>Mucoromycetes</taxon>
        <taxon>Mucorales</taxon>
        <taxon>Lichtheimiaceae</taxon>
        <taxon>Lichtheimia</taxon>
    </lineage>
</organism>
<feature type="compositionally biased region" description="Polar residues" evidence="8">
    <location>
        <begin position="298"/>
        <end position="312"/>
    </location>
</feature>
<evidence type="ECO:0000256" key="3">
    <source>
        <dbReference type="ARBA" id="ARBA00023015"/>
    </source>
</evidence>
<evidence type="ECO:0000256" key="7">
    <source>
        <dbReference type="RuleBase" id="RU004020"/>
    </source>
</evidence>
<keyword evidence="4" id="KW-0238">DNA-binding</keyword>
<evidence type="ECO:0000256" key="8">
    <source>
        <dbReference type="SAM" id="MobiDB-lite"/>
    </source>
</evidence>
<keyword evidence="3" id="KW-0805">Transcription regulation</keyword>
<gene>
    <name evidence="10" type="ORF">LRAMOSA04210</name>
</gene>
<dbReference type="OrthoDB" id="60033at2759"/>
<keyword evidence="5" id="KW-0804">Transcription</keyword>
<feature type="region of interest" description="Disordered" evidence="8">
    <location>
        <begin position="25"/>
        <end position="65"/>
    </location>
</feature>
<dbReference type="AlphaFoldDB" id="A0A077WXU9"/>
<dbReference type="FunFam" id="1.10.10.10:FF:000027">
    <property type="entry name" value="Heat shock transcription factor 1"/>
    <property type="match status" value="1"/>
</dbReference>
<dbReference type="InterPro" id="IPR000232">
    <property type="entry name" value="HSF_DNA-bd"/>
</dbReference>
<sequence>MSYCSPLSMSNIDYLDVGGESDYDPRRSSSFSSSGSSAEYVPPVSRNTPVTAPRLGGSGKSKSKNNASSFITKLYSLVNDTRHQDLISWNPTGTSFLICNVKRFAQQVLPEYFKHGNFSSFVRLLNMYGFHKINKSPRGQRGNENEIWEFSHPQFQQQRPDLLKEIRRKAMDSEVLRRETGDMHMFFSMLQVSQADLQRQFQALQTSFSNLLQGFEETRKMQMQQQFLLKQLADRQGVSVDDLVPGGMSSTTPDVFITAPVAAPSNTGSSQFEYNQPNPQQNKDDLWNEPDHWEHQQHSYGQSPANHNSTSPDMILSMAANTPLPPSPAPNVDPNNLMFASSSSPMMS</sequence>
<dbReference type="Gene3D" id="1.10.10.10">
    <property type="entry name" value="Winged helix-like DNA-binding domain superfamily/Winged helix DNA-binding domain"/>
    <property type="match status" value="1"/>
</dbReference>
<keyword evidence="6" id="KW-0539">Nucleus</keyword>
<comment type="subcellular location">
    <subcellularLocation>
        <location evidence="1">Nucleus</location>
    </subcellularLocation>
</comment>
<comment type="similarity">
    <text evidence="2 7">Belongs to the HSF family.</text>
</comment>
<dbReference type="InterPro" id="IPR036388">
    <property type="entry name" value="WH-like_DNA-bd_sf"/>
</dbReference>
<feature type="domain" description="HSF-type DNA-binding" evidence="9">
    <location>
        <begin position="66"/>
        <end position="169"/>
    </location>
</feature>
<reference evidence="10" key="1">
    <citation type="journal article" date="2014" name="Genome Announc.">
        <title>De novo whole-genome sequence and genome annotation of Lichtheimia ramosa.</title>
        <authorList>
            <person name="Linde J."/>
            <person name="Schwartze V."/>
            <person name="Binder U."/>
            <person name="Lass-Florl C."/>
            <person name="Voigt K."/>
            <person name="Horn F."/>
        </authorList>
    </citation>
    <scope>NUCLEOTIDE SEQUENCE</scope>
    <source>
        <strain evidence="10">JMRC FSU:6197</strain>
    </source>
</reference>
<dbReference type="SMART" id="SM00415">
    <property type="entry name" value="HSF"/>
    <property type="match status" value="1"/>
</dbReference>
<feature type="region of interest" description="Disordered" evidence="8">
    <location>
        <begin position="267"/>
        <end position="348"/>
    </location>
</feature>
<feature type="compositionally biased region" description="Polar residues" evidence="8">
    <location>
        <begin position="338"/>
        <end position="348"/>
    </location>
</feature>
<dbReference type="GO" id="GO:0043565">
    <property type="term" value="F:sequence-specific DNA binding"/>
    <property type="evidence" value="ECO:0007669"/>
    <property type="project" value="InterPro"/>
</dbReference>
<feature type="compositionally biased region" description="Low complexity" evidence="8">
    <location>
        <begin position="28"/>
        <end position="37"/>
    </location>
</feature>
<dbReference type="InterPro" id="IPR036390">
    <property type="entry name" value="WH_DNA-bd_sf"/>
</dbReference>
<feature type="compositionally biased region" description="Polar residues" evidence="8">
    <location>
        <begin position="267"/>
        <end position="281"/>
    </location>
</feature>
<evidence type="ECO:0000256" key="6">
    <source>
        <dbReference type="ARBA" id="ARBA00023242"/>
    </source>
</evidence>
<dbReference type="PANTHER" id="PTHR10015">
    <property type="entry name" value="HEAT SHOCK TRANSCRIPTION FACTOR"/>
    <property type="match status" value="1"/>
</dbReference>
<dbReference type="Pfam" id="PF00447">
    <property type="entry name" value="HSF_DNA-bind"/>
    <property type="match status" value="1"/>
</dbReference>
<proteinExistence type="inferred from homology"/>
<protein>
    <recommendedName>
        <fullName evidence="9">HSF-type DNA-binding domain-containing protein</fullName>
    </recommendedName>
</protein>